<dbReference type="EMBL" id="BLPG01000001">
    <property type="protein sequence ID" value="GFJ93395.1"/>
    <property type="molecule type" value="Genomic_DNA"/>
</dbReference>
<dbReference type="AlphaFoldDB" id="A0A6V8LL84"/>
<keyword evidence="2" id="KW-1185">Reference proteome</keyword>
<gene>
    <name evidence="1" type="ORF">Prum_070370</name>
</gene>
<comment type="caution">
    <text evidence="1">The sequence shown here is derived from an EMBL/GenBank/DDBJ whole genome shotgun (WGS) entry which is preliminary data.</text>
</comment>
<accession>A0A6V8LL84</accession>
<organism evidence="1 2">
    <name type="scientific">Phytohabitans rumicis</name>
    <dbReference type="NCBI Taxonomy" id="1076125"/>
    <lineage>
        <taxon>Bacteria</taxon>
        <taxon>Bacillati</taxon>
        <taxon>Actinomycetota</taxon>
        <taxon>Actinomycetes</taxon>
        <taxon>Micromonosporales</taxon>
        <taxon>Micromonosporaceae</taxon>
    </lineage>
</organism>
<reference evidence="1 2" key="2">
    <citation type="submission" date="2020-03" db="EMBL/GenBank/DDBJ databases">
        <authorList>
            <person name="Ichikawa N."/>
            <person name="Kimura A."/>
            <person name="Kitahashi Y."/>
            <person name="Uohara A."/>
        </authorList>
    </citation>
    <scope>NUCLEOTIDE SEQUENCE [LARGE SCALE GENOMIC DNA]</scope>
    <source>
        <strain evidence="1 2">NBRC 108638</strain>
    </source>
</reference>
<name>A0A6V8LL84_9ACTN</name>
<proteinExistence type="predicted"/>
<protein>
    <submittedName>
        <fullName evidence="1">Uncharacterized protein</fullName>
    </submittedName>
</protein>
<sequence length="77" mass="8567">MVLAAIISADPAAQRLPVDSEIVGDLRDRRARARTPTSAIIRGTLPKLRSSQTWSWTKPAESPDLTVISPRGRDWTW</sequence>
<evidence type="ECO:0000313" key="2">
    <source>
        <dbReference type="Proteomes" id="UP000482960"/>
    </source>
</evidence>
<evidence type="ECO:0000313" key="1">
    <source>
        <dbReference type="EMBL" id="GFJ93395.1"/>
    </source>
</evidence>
<reference evidence="1 2" key="1">
    <citation type="submission" date="2020-03" db="EMBL/GenBank/DDBJ databases">
        <title>Whole genome shotgun sequence of Phytohabitans rumicis NBRC 108638.</title>
        <authorList>
            <person name="Komaki H."/>
            <person name="Tamura T."/>
        </authorList>
    </citation>
    <scope>NUCLEOTIDE SEQUENCE [LARGE SCALE GENOMIC DNA]</scope>
    <source>
        <strain evidence="1 2">NBRC 108638</strain>
    </source>
</reference>
<dbReference type="Proteomes" id="UP000482960">
    <property type="component" value="Unassembled WGS sequence"/>
</dbReference>